<dbReference type="InterPro" id="IPR013087">
    <property type="entry name" value="Znf_C2H2_type"/>
</dbReference>
<keyword evidence="4" id="KW-0479">Metal-binding</keyword>
<dbReference type="InterPro" id="IPR050331">
    <property type="entry name" value="Zinc_finger"/>
</dbReference>
<evidence type="ECO:0000313" key="17">
    <source>
        <dbReference type="EMBL" id="CAF3604922.1"/>
    </source>
</evidence>
<evidence type="ECO:0000256" key="13">
    <source>
        <dbReference type="SAM" id="MobiDB-lite"/>
    </source>
</evidence>
<dbReference type="AlphaFoldDB" id="A0A814L501"/>
<dbReference type="SUPFAM" id="SSF57667">
    <property type="entry name" value="beta-beta-alpha zinc fingers"/>
    <property type="match status" value="3"/>
</dbReference>
<feature type="domain" description="C2H2-type" evidence="14">
    <location>
        <begin position="350"/>
        <end position="377"/>
    </location>
</feature>
<dbReference type="Proteomes" id="UP000682733">
    <property type="component" value="Unassembled WGS sequence"/>
</dbReference>
<dbReference type="GO" id="GO:0045892">
    <property type="term" value="P:negative regulation of DNA-templated transcription"/>
    <property type="evidence" value="ECO:0007669"/>
    <property type="project" value="UniProtKB-ARBA"/>
</dbReference>
<dbReference type="FunFam" id="3.30.160.60:FF:002239">
    <property type="entry name" value="Zinc finger protein 226"/>
    <property type="match status" value="1"/>
</dbReference>
<organism evidence="16 19">
    <name type="scientific">Didymodactylos carnosus</name>
    <dbReference type="NCBI Taxonomy" id="1234261"/>
    <lineage>
        <taxon>Eukaryota</taxon>
        <taxon>Metazoa</taxon>
        <taxon>Spiralia</taxon>
        <taxon>Gnathifera</taxon>
        <taxon>Rotifera</taxon>
        <taxon>Eurotatoria</taxon>
        <taxon>Bdelloidea</taxon>
        <taxon>Philodinida</taxon>
        <taxon>Philodinidae</taxon>
        <taxon>Didymodactylos</taxon>
    </lineage>
</organism>
<dbReference type="PROSITE" id="PS50157">
    <property type="entry name" value="ZINC_FINGER_C2H2_2"/>
    <property type="match status" value="5"/>
</dbReference>
<dbReference type="GO" id="GO:0005634">
    <property type="term" value="C:nucleus"/>
    <property type="evidence" value="ECO:0007669"/>
    <property type="project" value="UniProtKB-SubCell"/>
</dbReference>
<evidence type="ECO:0000313" key="19">
    <source>
        <dbReference type="Proteomes" id="UP000663829"/>
    </source>
</evidence>
<dbReference type="Proteomes" id="UP000663829">
    <property type="component" value="Unassembled WGS sequence"/>
</dbReference>
<feature type="compositionally biased region" description="Basic and acidic residues" evidence="13">
    <location>
        <begin position="1"/>
        <end position="16"/>
    </location>
</feature>
<evidence type="ECO:0000256" key="6">
    <source>
        <dbReference type="ARBA" id="ARBA00022771"/>
    </source>
</evidence>
<dbReference type="GO" id="GO:0008270">
    <property type="term" value="F:zinc ion binding"/>
    <property type="evidence" value="ECO:0007669"/>
    <property type="project" value="UniProtKB-KW"/>
</dbReference>
<sequence>MKGSVTKDESNGHHFSESTQSAFRRISVKKEHKSDDKNDLPFILGNNNSTSTNGNGNSKIFTSTTSTITTHTPPLLNPFDLLSSSWYKTAAAAAAVFPYHSTAPFLRPELLFPPPPSPFLAAAIGQFSRFMNDGAMSRYPFPSQMPLQPPPLVSSTSPPSPQKRTSRPPPSSVSSPPKKMLTKQESPIPSDQQQQLHYHQYAITNNNLFLPTTPNSMSSAFMGLIRNDGKPKNVKKYKCDECQRAFSRSNTLVTHKRIHTGEKPFKCEICMRAFRQPGNLTRHKLTHTAAKPYSCVTCNKAFNRASNLHAHMRTHSQTGACFICTICQQEFQHKYELKIHSTIHIGSKMYSCQHCGKNFKYYSQLTNHLRIHTSPLNLTSAVMSTTKSTANNSNHDEETLDNDQRSSAESASENEDNN</sequence>
<feature type="compositionally biased region" description="Low complexity" evidence="13">
    <location>
        <begin position="45"/>
        <end position="57"/>
    </location>
</feature>
<feature type="compositionally biased region" description="Basic and acidic residues" evidence="13">
    <location>
        <begin position="394"/>
        <end position="406"/>
    </location>
</feature>
<evidence type="ECO:0000256" key="4">
    <source>
        <dbReference type="ARBA" id="ARBA00022723"/>
    </source>
</evidence>
<dbReference type="PANTHER" id="PTHR16515:SF66">
    <property type="entry name" value="C2H2-TYPE DOMAIN-CONTAINING PROTEIN"/>
    <property type="match status" value="1"/>
</dbReference>
<evidence type="ECO:0000256" key="12">
    <source>
        <dbReference type="PROSITE-ProRule" id="PRU00042"/>
    </source>
</evidence>
<dbReference type="FunFam" id="3.30.160.60:FF:000634">
    <property type="entry name" value="Zinc finger X-chromosomal protein"/>
    <property type="match status" value="1"/>
</dbReference>
<proteinExistence type="inferred from homology"/>
<feature type="domain" description="C2H2-type" evidence="14">
    <location>
        <begin position="322"/>
        <end position="349"/>
    </location>
</feature>
<comment type="subcellular location">
    <subcellularLocation>
        <location evidence="2">Nucleus</location>
    </subcellularLocation>
</comment>
<dbReference type="Proteomes" id="UP000681722">
    <property type="component" value="Unassembled WGS sequence"/>
</dbReference>
<keyword evidence="5" id="KW-0677">Repeat</keyword>
<keyword evidence="6 12" id="KW-0863">Zinc-finger</keyword>
<reference evidence="16" key="1">
    <citation type="submission" date="2021-02" db="EMBL/GenBank/DDBJ databases">
        <authorList>
            <person name="Nowell W R."/>
        </authorList>
    </citation>
    <scope>NUCLEOTIDE SEQUENCE</scope>
</reference>
<evidence type="ECO:0000313" key="15">
    <source>
        <dbReference type="EMBL" id="CAF0820560.1"/>
    </source>
</evidence>
<comment type="similarity">
    <text evidence="3">Belongs to the krueppel C2H2-type zinc-finger protein family.</text>
</comment>
<dbReference type="Pfam" id="PF00096">
    <property type="entry name" value="zf-C2H2"/>
    <property type="match status" value="4"/>
</dbReference>
<feature type="region of interest" description="Disordered" evidence="13">
    <location>
        <begin position="140"/>
        <end position="194"/>
    </location>
</feature>
<comment type="function">
    <text evidence="1">May be involved in transcriptional regulation.</text>
</comment>
<evidence type="ECO:0000256" key="5">
    <source>
        <dbReference type="ARBA" id="ARBA00022737"/>
    </source>
</evidence>
<feature type="region of interest" description="Disordered" evidence="13">
    <location>
        <begin position="1"/>
        <end position="57"/>
    </location>
</feature>
<evidence type="ECO:0000259" key="14">
    <source>
        <dbReference type="PROSITE" id="PS50157"/>
    </source>
</evidence>
<dbReference type="PANTHER" id="PTHR16515">
    <property type="entry name" value="PR DOMAIN ZINC FINGER PROTEIN"/>
    <property type="match status" value="1"/>
</dbReference>
<dbReference type="EMBL" id="CAJOBC010004459">
    <property type="protein sequence ID" value="CAF3828586.1"/>
    <property type="molecule type" value="Genomic_DNA"/>
</dbReference>
<dbReference type="EMBL" id="CAJNOK010001604">
    <property type="protein sequence ID" value="CAF0820560.1"/>
    <property type="molecule type" value="Genomic_DNA"/>
</dbReference>
<feature type="domain" description="C2H2-type" evidence="14">
    <location>
        <begin position="265"/>
        <end position="292"/>
    </location>
</feature>
<keyword evidence="11" id="KW-0539">Nucleus</keyword>
<feature type="region of interest" description="Disordered" evidence="13">
    <location>
        <begin position="385"/>
        <end position="418"/>
    </location>
</feature>
<comment type="caution">
    <text evidence="16">The sequence shown here is derived from an EMBL/GenBank/DDBJ whole genome shotgun (WGS) entry which is preliminary data.</text>
</comment>
<gene>
    <name evidence="16" type="ORF">GPM918_LOCUS16733</name>
    <name evidence="15" type="ORF">OVA965_LOCUS5624</name>
    <name evidence="18" type="ORF">SRO942_LOCUS16734</name>
    <name evidence="17" type="ORF">TMI583_LOCUS5625</name>
</gene>
<evidence type="ECO:0000256" key="7">
    <source>
        <dbReference type="ARBA" id="ARBA00022833"/>
    </source>
</evidence>
<feature type="compositionally biased region" description="Polar residues" evidence="13">
    <location>
        <begin position="183"/>
        <end position="194"/>
    </location>
</feature>
<evidence type="ECO:0000256" key="11">
    <source>
        <dbReference type="ARBA" id="ARBA00023242"/>
    </source>
</evidence>
<feature type="domain" description="C2H2-type" evidence="14">
    <location>
        <begin position="293"/>
        <end position="320"/>
    </location>
</feature>
<dbReference type="EMBL" id="CAJNOQ010004458">
    <property type="protein sequence ID" value="CAF1060115.1"/>
    <property type="molecule type" value="Genomic_DNA"/>
</dbReference>
<dbReference type="Proteomes" id="UP000677228">
    <property type="component" value="Unassembled WGS sequence"/>
</dbReference>
<dbReference type="FunFam" id="3.30.160.60:FF:000770">
    <property type="entry name" value="zinc finger protein 16"/>
    <property type="match status" value="1"/>
</dbReference>
<dbReference type="GO" id="GO:0043565">
    <property type="term" value="F:sequence-specific DNA binding"/>
    <property type="evidence" value="ECO:0007669"/>
    <property type="project" value="UniProtKB-ARBA"/>
</dbReference>
<feature type="compositionally biased region" description="Basic and acidic residues" evidence="13">
    <location>
        <begin position="28"/>
        <end position="39"/>
    </location>
</feature>
<evidence type="ECO:0000313" key="18">
    <source>
        <dbReference type="EMBL" id="CAF3828586.1"/>
    </source>
</evidence>
<keyword evidence="10" id="KW-0804">Transcription</keyword>
<dbReference type="OrthoDB" id="654211at2759"/>
<evidence type="ECO:0000256" key="10">
    <source>
        <dbReference type="ARBA" id="ARBA00023163"/>
    </source>
</evidence>
<dbReference type="Gene3D" id="3.30.160.60">
    <property type="entry name" value="Classic Zinc Finger"/>
    <property type="match status" value="5"/>
</dbReference>
<accession>A0A814L501</accession>
<keyword evidence="8" id="KW-0805">Transcription regulation</keyword>
<evidence type="ECO:0000256" key="3">
    <source>
        <dbReference type="ARBA" id="ARBA00006991"/>
    </source>
</evidence>
<evidence type="ECO:0000256" key="2">
    <source>
        <dbReference type="ARBA" id="ARBA00004123"/>
    </source>
</evidence>
<dbReference type="FunFam" id="3.30.160.60:FF:000213">
    <property type="entry name" value="Zinc finger protein 624"/>
    <property type="match status" value="1"/>
</dbReference>
<dbReference type="InterPro" id="IPR036236">
    <property type="entry name" value="Znf_C2H2_sf"/>
</dbReference>
<protein>
    <recommendedName>
        <fullName evidence="14">C2H2-type domain-containing protein</fullName>
    </recommendedName>
</protein>
<evidence type="ECO:0000256" key="8">
    <source>
        <dbReference type="ARBA" id="ARBA00023015"/>
    </source>
</evidence>
<dbReference type="EMBL" id="CAJOBA010001605">
    <property type="protein sequence ID" value="CAF3604922.1"/>
    <property type="molecule type" value="Genomic_DNA"/>
</dbReference>
<dbReference type="SMART" id="SM00355">
    <property type="entry name" value="ZnF_C2H2"/>
    <property type="match status" value="5"/>
</dbReference>
<feature type="domain" description="C2H2-type" evidence="14">
    <location>
        <begin position="237"/>
        <end position="264"/>
    </location>
</feature>
<evidence type="ECO:0000256" key="9">
    <source>
        <dbReference type="ARBA" id="ARBA00023125"/>
    </source>
</evidence>
<keyword evidence="7" id="KW-0862">Zinc</keyword>
<keyword evidence="19" id="KW-1185">Reference proteome</keyword>
<evidence type="ECO:0000313" key="16">
    <source>
        <dbReference type="EMBL" id="CAF1060115.1"/>
    </source>
</evidence>
<evidence type="ECO:0000256" key="1">
    <source>
        <dbReference type="ARBA" id="ARBA00003767"/>
    </source>
</evidence>
<name>A0A814L501_9BILA</name>
<dbReference type="PROSITE" id="PS00028">
    <property type="entry name" value="ZINC_FINGER_C2H2_1"/>
    <property type="match status" value="5"/>
</dbReference>
<keyword evidence="9" id="KW-0238">DNA-binding</keyword>